<dbReference type="GO" id="GO:1990189">
    <property type="term" value="F:protein N-terminal-serine acetyltransferase activity"/>
    <property type="evidence" value="ECO:0007669"/>
    <property type="project" value="TreeGrafter"/>
</dbReference>
<dbReference type="PROSITE" id="PS51186">
    <property type="entry name" value="GNAT"/>
    <property type="match status" value="1"/>
</dbReference>
<keyword evidence="2" id="KW-0808">Transferase</keyword>
<dbReference type="InterPro" id="IPR016181">
    <property type="entry name" value="Acyl_CoA_acyltransferase"/>
</dbReference>
<dbReference type="OrthoDB" id="9784707at2"/>
<proteinExistence type="predicted"/>
<evidence type="ECO:0000313" key="2">
    <source>
        <dbReference type="EMBL" id="TCT25006.1"/>
    </source>
</evidence>
<dbReference type="InterPro" id="IPR000182">
    <property type="entry name" value="GNAT_dom"/>
</dbReference>
<dbReference type="PANTHER" id="PTHR43441:SF12">
    <property type="entry name" value="RIBOSOMAL N-ACETYLTRANSFERASE YDAF-RELATED"/>
    <property type="match status" value="1"/>
</dbReference>
<evidence type="ECO:0000259" key="1">
    <source>
        <dbReference type="PROSITE" id="PS51186"/>
    </source>
</evidence>
<dbReference type="SUPFAM" id="SSF55729">
    <property type="entry name" value="Acyl-CoA N-acyltransferases (Nat)"/>
    <property type="match status" value="1"/>
</dbReference>
<feature type="domain" description="N-acetyltransferase" evidence="1">
    <location>
        <begin position="10"/>
        <end position="176"/>
    </location>
</feature>
<dbReference type="RefSeq" id="WP_132371171.1">
    <property type="nucleotide sequence ID" value="NZ_SMAN01000004.1"/>
</dbReference>
<dbReference type="AlphaFoldDB" id="A0A4R3N9P3"/>
<keyword evidence="3" id="KW-1185">Reference proteome</keyword>
<evidence type="ECO:0000313" key="3">
    <source>
        <dbReference type="Proteomes" id="UP000294650"/>
    </source>
</evidence>
<comment type="caution">
    <text evidence="2">The sequence shown here is derived from an EMBL/GenBank/DDBJ whole genome shotgun (WGS) entry which is preliminary data.</text>
</comment>
<dbReference type="EMBL" id="SMAN01000004">
    <property type="protein sequence ID" value="TCT25006.1"/>
    <property type="molecule type" value="Genomic_DNA"/>
</dbReference>
<accession>A0A4R3N9P3</accession>
<reference evidence="2 3" key="1">
    <citation type="submission" date="2019-03" db="EMBL/GenBank/DDBJ databases">
        <title>Genomic Encyclopedia of Type Strains, Phase IV (KMG-IV): sequencing the most valuable type-strain genomes for metagenomic binning, comparative biology and taxonomic classification.</title>
        <authorList>
            <person name="Goeker M."/>
        </authorList>
    </citation>
    <scope>NUCLEOTIDE SEQUENCE [LARGE SCALE GENOMIC DNA]</scope>
    <source>
        <strain evidence="2 3">DSM 25894</strain>
    </source>
</reference>
<organism evidence="2 3">
    <name type="scientific">Melghiribacillus thermohalophilus</name>
    <dbReference type="NCBI Taxonomy" id="1324956"/>
    <lineage>
        <taxon>Bacteria</taxon>
        <taxon>Bacillati</taxon>
        <taxon>Bacillota</taxon>
        <taxon>Bacilli</taxon>
        <taxon>Bacillales</taxon>
        <taxon>Bacillaceae</taxon>
        <taxon>Melghiribacillus</taxon>
    </lineage>
</organism>
<dbReference type="Gene3D" id="3.40.630.30">
    <property type="match status" value="1"/>
</dbReference>
<dbReference type="Proteomes" id="UP000294650">
    <property type="component" value="Unassembled WGS sequence"/>
</dbReference>
<dbReference type="GO" id="GO:0008999">
    <property type="term" value="F:protein-N-terminal-alanine acetyltransferase activity"/>
    <property type="evidence" value="ECO:0007669"/>
    <property type="project" value="TreeGrafter"/>
</dbReference>
<dbReference type="PANTHER" id="PTHR43441">
    <property type="entry name" value="RIBOSOMAL-PROTEIN-SERINE ACETYLTRANSFERASE"/>
    <property type="match status" value="1"/>
</dbReference>
<protein>
    <submittedName>
        <fullName evidence="2">Ribosomal-protein-serine acetyltransferase</fullName>
    </submittedName>
</protein>
<dbReference type="InterPro" id="IPR051908">
    <property type="entry name" value="Ribosomal_N-acetyltransferase"/>
</dbReference>
<dbReference type="Pfam" id="PF13302">
    <property type="entry name" value="Acetyltransf_3"/>
    <property type="match status" value="1"/>
</dbReference>
<gene>
    <name evidence="2" type="ORF">EDD68_10474</name>
</gene>
<dbReference type="GO" id="GO:0005737">
    <property type="term" value="C:cytoplasm"/>
    <property type="evidence" value="ECO:0007669"/>
    <property type="project" value="TreeGrafter"/>
</dbReference>
<sequence length="185" mass="21582">MFTCPLDEHSYLKLLDIQDSEALYELTDQSRDHLRTWLPWVDHTRSEEDTNVFIRSSLKKFADNNGLDAGIWHKGRIAGVIGFHFINWLNRSTSIGYWLGKDFQGLGLMTKATKAMVDYAINNLNLNRVEIRAAVENHKSRAIPERLGFQNEGTLRQCEWLYDHYVDHVVYSMLKEDWSPINQHS</sequence>
<name>A0A4R3N9P3_9BACI</name>